<dbReference type="AlphaFoldDB" id="A0AAN9FRG1"/>
<dbReference type="InterPro" id="IPR051222">
    <property type="entry name" value="PPR/CCM1_RNA-binding"/>
</dbReference>
<evidence type="ECO:0000313" key="4">
    <source>
        <dbReference type="Proteomes" id="UP001372338"/>
    </source>
</evidence>
<dbReference type="PANTHER" id="PTHR47942">
    <property type="entry name" value="TETRATRICOPEPTIDE REPEAT (TPR)-LIKE SUPERFAMILY PROTEIN-RELATED"/>
    <property type="match status" value="1"/>
</dbReference>
<name>A0AAN9FRG1_CROPI</name>
<feature type="repeat" description="PPR" evidence="2">
    <location>
        <begin position="799"/>
        <end position="832"/>
    </location>
</feature>
<dbReference type="Pfam" id="PF01535">
    <property type="entry name" value="PPR"/>
    <property type="match status" value="8"/>
</dbReference>
<dbReference type="Pfam" id="PF13041">
    <property type="entry name" value="PPR_2"/>
    <property type="match status" value="3"/>
</dbReference>
<dbReference type="InterPro" id="IPR002885">
    <property type="entry name" value="PPR_rpt"/>
</dbReference>
<organism evidence="3 4">
    <name type="scientific">Crotalaria pallida</name>
    <name type="common">Smooth rattlebox</name>
    <name type="synonym">Crotalaria striata</name>
    <dbReference type="NCBI Taxonomy" id="3830"/>
    <lineage>
        <taxon>Eukaryota</taxon>
        <taxon>Viridiplantae</taxon>
        <taxon>Streptophyta</taxon>
        <taxon>Embryophyta</taxon>
        <taxon>Tracheophyta</taxon>
        <taxon>Spermatophyta</taxon>
        <taxon>Magnoliopsida</taxon>
        <taxon>eudicotyledons</taxon>
        <taxon>Gunneridae</taxon>
        <taxon>Pentapetalae</taxon>
        <taxon>rosids</taxon>
        <taxon>fabids</taxon>
        <taxon>Fabales</taxon>
        <taxon>Fabaceae</taxon>
        <taxon>Papilionoideae</taxon>
        <taxon>50 kb inversion clade</taxon>
        <taxon>genistoids sensu lato</taxon>
        <taxon>core genistoids</taxon>
        <taxon>Crotalarieae</taxon>
        <taxon>Crotalaria</taxon>
    </lineage>
</organism>
<gene>
    <name evidence="3" type="ORF">RIF29_17761</name>
</gene>
<dbReference type="EMBL" id="JAYWIO010000003">
    <property type="protein sequence ID" value="KAK7276618.1"/>
    <property type="molecule type" value="Genomic_DNA"/>
</dbReference>
<dbReference type="Proteomes" id="UP001372338">
    <property type="component" value="Unassembled WGS sequence"/>
</dbReference>
<keyword evidence="1" id="KW-0677">Repeat</keyword>
<feature type="repeat" description="PPR" evidence="2">
    <location>
        <begin position="242"/>
        <end position="276"/>
    </location>
</feature>
<evidence type="ECO:0000256" key="2">
    <source>
        <dbReference type="PROSITE-ProRule" id="PRU00708"/>
    </source>
</evidence>
<evidence type="ECO:0000256" key="1">
    <source>
        <dbReference type="ARBA" id="ARBA00022737"/>
    </source>
</evidence>
<dbReference type="NCBIfam" id="TIGR00756">
    <property type="entry name" value="PPR"/>
    <property type="match status" value="5"/>
</dbReference>
<feature type="repeat" description="PPR" evidence="2">
    <location>
        <begin position="660"/>
        <end position="694"/>
    </location>
</feature>
<dbReference type="PANTHER" id="PTHR47942:SF16">
    <property type="entry name" value="PENTATRICOPEPTIDE REPEAT DOMAIN CONTAINING PROTEIN-RELATED"/>
    <property type="match status" value="1"/>
</dbReference>
<feature type="repeat" description="PPR" evidence="2">
    <location>
        <begin position="833"/>
        <end position="867"/>
    </location>
</feature>
<evidence type="ECO:0008006" key="5">
    <source>
        <dbReference type="Google" id="ProtNLM"/>
    </source>
</evidence>
<dbReference type="InterPro" id="IPR011990">
    <property type="entry name" value="TPR-like_helical_dom_sf"/>
</dbReference>
<feature type="repeat" description="PPR" evidence="2">
    <location>
        <begin position="591"/>
        <end position="625"/>
    </location>
</feature>
<feature type="repeat" description="PPR" evidence="2">
    <location>
        <begin position="383"/>
        <end position="417"/>
    </location>
</feature>
<keyword evidence="4" id="KW-1185">Reference proteome</keyword>
<evidence type="ECO:0000313" key="3">
    <source>
        <dbReference type="EMBL" id="KAK7276618.1"/>
    </source>
</evidence>
<dbReference type="PROSITE" id="PS51375">
    <property type="entry name" value="PPR"/>
    <property type="match status" value="7"/>
</dbReference>
<reference evidence="3 4" key="1">
    <citation type="submission" date="2024-01" db="EMBL/GenBank/DDBJ databases">
        <title>The genomes of 5 underutilized Papilionoideae crops provide insights into root nodulation and disease resistanc.</title>
        <authorList>
            <person name="Yuan L."/>
        </authorList>
    </citation>
    <scope>NUCLEOTIDE SEQUENCE [LARGE SCALE GENOMIC DNA]</scope>
    <source>
        <strain evidence="3">ZHUSHIDOU_FW_LH</strain>
        <tissue evidence="3">Leaf</tissue>
    </source>
</reference>
<sequence length="875" mass="100488">MLPLKHKHVVVVVFTKTKLTRPSFSSISNNNYSSSSYCPSFTQNVVAESFKSWFKSTTTTRDPLLHRISHVLSSTSSPDEFSSALSSLPLPPLTEPFVLRVLRHLSRHPIPFPHPHLHVLSSLKFFDWAGHQPGFYHSRATFTAIFRILSNANLMPLILDFLHTFRKSRFSHRVRFNDTLVIGYAIAGKPEVALHVFGKMRFQGLDLDTYGYHVLLNALAEGNYFNAFEVIAKQIRTRGYENHVTVAIVIKSLCKQGRLEEAEGYFDELMSSGKELDGSEVSLLVGAFCQGNRFDKAIRLVREFGEKGLVPLDKAYGVWIKGLVRGGRLNEALRFFWQKKDEEGYVPGSVRYNILIWRLLRENRLRNVYDLLMDMNETNIPPDMVTMNAVVCFFCKAGMVDVALELYNSRSQFGLSPNHMAYKYLILTLCWDGCVKEAYSVLKSSVGQGYFPDRRTFATLATALCRECKIDEMKELIHLALGRNILPTSSIYDKFISALCRAGRIEDAYLMHGELNDETARMSYYTKMIRGFKKLQRGDIASRLLIEMKEKGYKLARPLCRGVLCCLLEMDNNPKANFFKLLEMLSRHEKHYHIYNCFIEGAGLSYMAEVAMEVYEMMQRNGIEPGNSSHILMLKSYLKSGRITDALNFFHNLRRQGIVSRKLFNTLIVGLCRSNKPDIALEFLSEMIKAEFNPSIQCYESLVQQFCSLRRYNEAINLVNMYEKMGRRLTSFMGNVLLYHSLISADLYDTCVRLRGVGDGEFSGSSMLTLIIGAFSGHIRVNYSIEDLEVLIAKCFPVDIYTYNLLLRKVSHNDMDQAFKLFDWMCQRGHEPTWWTYDIMVHGFSKHGRGNEARRWVEEMSQKGFYPKERGRMLV</sequence>
<accession>A0AAN9FRG1</accession>
<dbReference type="Gene3D" id="1.25.40.10">
    <property type="entry name" value="Tetratricopeptide repeat domain"/>
    <property type="match status" value="6"/>
</dbReference>
<feature type="repeat" description="PPR" evidence="2">
    <location>
        <begin position="277"/>
        <end position="311"/>
    </location>
</feature>
<proteinExistence type="predicted"/>
<protein>
    <recommendedName>
        <fullName evidence="5">Pentatricopeptide repeat protein</fullName>
    </recommendedName>
</protein>
<comment type="caution">
    <text evidence="3">The sequence shown here is derived from an EMBL/GenBank/DDBJ whole genome shotgun (WGS) entry which is preliminary data.</text>
</comment>